<dbReference type="EC" id="2.7.13.3" evidence="2"/>
<dbReference type="InterPro" id="IPR036061">
    <property type="entry name" value="CheW-like_dom_sf"/>
</dbReference>
<dbReference type="Pfam" id="PF02518">
    <property type="entry name" value="HATPase_c"/>
    <property type="match status" value="1"/>
</dbReference>
<dbReference type="CDD" id="cd00088">
    <property type="entry name" value="HPT"/>
    <property type="match status" value="1"/>
</dbReference>
<dbReference type="InterPro" id="IPR051315">
    <property type="entry name" value="Bact_Chemotaxis_CheA"/>
</dbReference>
<dbReference type="GO" id="GO:0000155">
    <property type="term" value="F:phosphorelay sensor kinase activity"/>
    <property type="evidence" value="ECO:0007669"/>
    <property type="project" value="InterPro"/>
</dbReference>
<dbReference type="Gene3D" id="2.30.30.40">
    <property type="entry name" value="SH3 Domains"/>
    <property type="match status" value="1"/>
</dbReference>
<dbReference type="InterPro" id="IPR005467">
    <property type="entry name" value="His_kinase_dom"/>
</dbReference>
<dbReference type="GO" id="GO:0006935">
    <property type="term" value="P:chemotaxis"/>
    <property type="evidence" value="ECO:0007669"/>
    <property type="project" value="InterPro"/>
</dbReference>
<dbReference type="InterPro" id="IPR003594">
    <property type="entry name" value="HATPase_dom"/>
</dbReference>
<dbReference type="Gene3D" id="1.20.120.160">
    <property type="entry name" value="HPT domain"/>
    <property type="match status" value="1"/>
</dbReference>
<dbReference type="InterPro" id="IPR001789">
    <property type="entry name" value="Sig_transdc_resp-reg_receiver"/>
</dbReference>
<name>A0A0H3K6E9_SYNP6</name>
<feature type="domain" description="HPt" evidence="12">
    <location>
        <begin position="2"/>
        <end position="109"/>
    </location>
</feature>
<dbReference type="PANTHER" id="PTHR43395:SF1">
    <property type="entry name" value="CHEMOTAXIS PROTEIN CHEA"/>
    <property type="match status" value="1"/>
</dbReference>
<dbReference type="PRINTS" id="PR00344">
    <property type="entry name" value="BCTRLSENSOR"/>
</dbReference>
<feature type="domain" description="CheW-like" evidence="11">
    <location>
        <begin position="637"/>
        <end position="781"/>
    </location>
</feature>
<evidence type="ECO:0000256" key="1">
    <source>
        <dbReference type="ARBA" id="ARBA00000085"/>
    </source>
</evidence>
<dbReference type="eggNOG" id="COG0643">
    <property type="taxonomic scope" value="Bacteria"/>
</dbReference>
<feature type="modified residue" description="Phosphohistidine" evidence="7">
    <location>
        <position position="49"/>
    </location>
</feature>
<evidence type="ECO:0000256" key="8">
    <source>
        <dbReference type="PROSITE-ProRule" id="PRU00169"/>
    </source>
</evidence>
<dbReference type="SUPFAM" id="SSF52172">
    <property type="entry name" value="CheY-like"/>
    <property type="match status" value="1"/>
</dbReference>
<evidence type="ECO:0000256" key="6">
    <source>
        <dbReference type="ARBA" id="ARBA00023012"/>
    </source>
</evidence>
<dbReference type="InterPro" id="IPR036641">
    <property type="entry name" value="HPT_dom_sf"/>
</dbReference>
<dbReference type="PROSITE" id="PS50894">
    <property type="entry name" value="HPT"/>
    <property type="match status" value="1"/>
</dbReference>
<sequence length="928" mass="102831">MSSTSDNVLRSLFLRETRENLQLLTQMIGQMEAGLPDAKTFADASRAAHSLKGGAALLKFETFRQLAAGLETCLSLLSEAELPDYEVSLPLFQRAAALLITATDRIEAGVEEQAVVPEEGNPLIEQLQVLQEMLQAAVQVPPDQSAVTSTLEDLLTQDFETVLLPPTPDLEQTLDQLLGDLEETPSPIAGQGSDGDRPALEDLNFDLEDWIEASEEESETVEIDIVAQVKALEAAIADLTQHPHEQPLSLGIKDDILSAVIQAAPRLPVALTLEPVAKARTQDNGKTPVVFEQTLRVPVRQLDNLSNLVGEIVVSRNTLESDQSHLRETLENLMLQVHQLGDLGERMRELYERSLLETALAARRQLVGSSTAAGSAGASTFPTEQFDDLELDRFSGFHSISQEMMELLVRLREAASDIDFMVNEPFDQLTRNFQQITLQLQSELNQTRMVPFSDLTDQLPRAVREISRRCGKGARLEIEGKDILIDKMILQKLQAPMTHLINNALSHGIETAEIRQYRNKSAEGTLVVRASLQGNRTLITVTDDGAGIDAEQVKLKALARGLITPEEAAGMRVREIYELLFRPGFSTRDQADELAGRGVGLDVVRRALHEIQGEIVVDSELGKGTTFTFRLPLALSITKALTCLHERARLALPMDSVEEMLDIPQQRLAMDPQGQLRLDWHNLSLPVFPLSSLLDFHLPFGRSRYYNSLGDDGVVSIVVLRNDNEYLAVQTDQIEGEREIVIKQIEGPIAKPLEILGITVRSDGQVMPIVDVLELFDIAYGRVRQRQVAPVAPSAGETRTNTEPMVLIVDDSITVRELLSMTFKKAGYVVEQARNGQEALKKLYSGLPCDLVFCDIEMPKMNGLELLERLQADPKLRSLPVAMLTSRGADRHRQIAAHLGARAYFTKPYLKEQLLEASARLRNGERLI</sequence>
<proteinExistence type="predicted"/>
<dbReference type="InterPro" id="IPR004358">
    <property type="entry name" value="Sig_transdc_His_kin-like_C"/>
</dbReference>
<dbReference type="SMART" id="SM01231">
    <property type="entry name" value="H-kinase_dim"/>
    <property type="match status" value="1"/>
</dbReference>
<evidence type="ECO:0000259" key="10">
    <source>
        <dbReference type="PROSITE" id="PS50110"/>
    </source>
</evidence>
<protein>
    <recommendedName>
        <fullName evidence="2">histidine kinase</fullName>
        <ecNumber evidence="2">2.7.13.3</ecNumber>
    </recommendedName>
</protein>
<keyword evidence="4" id="KW-0808">Transferase</keyword>
<reference evidence="13 14" key="1">
    <citation type="journal article" date="2007" name="Photosyn. Res.">
        <title>Complete nucleotide sequence of the freshwater unicellular cyanobacterium Synechococcus elongatus PCC 6301 chromosome: gene content and organization.</title>
        <authorList>
            <person name="Sugita C."/>
            <person name="Ogata K."/>
            <person name="Shikata M."/>
            <person name="Jikuya H."/>
            <person name="Takano J."/>
            <person name="Furumichi M."/>
            <person name="Kanehisa M."/>
            <person name="Omata T."/>
            <person name="Sugiura M."/>
            <person name="Sugita M."/>
        </authorList>
    </citation>
    <scope>NUCLEOTIDE SEQUENCE [LARGE SCALE GENOMIC DNA]</scope>
    <source>
        <strain evidence="14">ATCC 27144 / PCC 6301 / SAUG 1402/1</strain>
    </source>
</reference>
<dbReference type="InterPro" id="IPR011006">
    <property type="entry name" value="CheY-like_superfamily"/>
</dbReference>
<keyword evidence="3 8" id="KW-0597">Phosphoprotein</keyword>
<dbReference type="Pfam" id="PF01584">
    <property type="entry name" value="CheW"/>
    <property type="match status" value="1"/>
</dbReference>
<dbReference type="SMART" id="SM00448">
    <property type="entry name" value="REC"/>
    <property type="match status" value="1"/>
</dbReference>
<dbReference type="Gene3D" id="3.30.565.10">
    <property type="entry name" value="Histidine kinase-like ATPase, C-terminal domain"/>
    <property type="match status" value="1"/>
</dbReference>
<dbReference type="Gene3D" id="1.10.287.560">
    <property type="entry name" value="Histidine kinase CheA-like, homodimeric domain"/>
    <property type="match status" value="1"/>
</dbReference>
<evidence type="ECO:0000256" key="4">
    <source>
        <dbReference type="ARBA" id="ARBA00022679"/>
    </source>
</evidence>
<keyword evidence="5" id="KW-0418">Kinase</keyword>
<dbReference type="Pfam" id="PF00072">
    <property type="entry name" value="Response_reg"/>
    <property type="match status" value="1"/>
</dbReference>
<dbReference type="SUPFAM" id="SSF50341">
    <property type="entry name" value="CheW-like"/>
    <property type="match status" value="1"/>
</dbReference>
<dbReference type="InterPro" id="IPR008207">
    <property type="entry name" value="Sig_transdc_His_kin_Hpt_dom"/>
</dbReference>
<dbReference type="InterPro" id="IPR037006">
    <property type="entry name" value="CheA-like_homodim_sf"/>
</dbReference>
<dbReference type="Pfam" id="PF01627">
    <property type="entry name" value="Hpt"/>
    <property type="match status" value="1"/>
</dbReference>
<evidence type="ECO:0000256" key="7">
    <source>
        <dbReference type="PROSITE-ProRule" id="PRU00110"/>
    </source>
</evidence>
<dbReference type="InterPro" id="IPR036890">
    <property type="entry name" value="HATPase_C_sf"/>
</dbReference>
<dbReference type="SUPFAM" id="SSF55874">
    <property type="entry name" value="ATPase domain of HSP90 chaperone/DNA topoisomerase II/histidine kinase"/>
    <property type="match status" value="1"/>
</dbReference>
<dbReference type="InterPro" id="IPR002545">
    <property type="entry name" value="CheW-lke_dom"/>
</dbReference>
<dbReference type="EMBL" id="AP008231">
    <property type="protein sequence ID" value="BAD78722.1"/>
    <property type="molecule type" value="Genomic_DNA"/>
</dbReference>
<comment type="catalytic activity">
    <reaction evidence="1">
        <text>ATP + protein L-histidine = ADP + protein N-phospho-L-histidine.</text>
        <dbReference type="EC" id="2.7.13.3"/>
    </reaction>
</comment>
<dbReference type="AlphaFoldDB" id="A0A0H3K6E9"/>
<evidence type="ECO:0000313" key="14">
    <source>
        <dbReference type="Proteomes" id="UP000001175"/>
    </source>
</evidence>
<dbReference type="InterPro" id="IPR004105">
    <property type="entry name" value="CheA-like_dim"/>
</dbReference>
<evidence type="ECO:0000313" key="13">
    <source>
        <dbReference type="EMBL" id="BAD78722.1"/>
    </source>
</evidence>
<feature type="domain" description="Response regulatory" evidence="10">
    <location>
        <begin position="805"/>
        <end position="922"/>
    </location>
</feature>
<dbReference type="PROSITE" id="PS50851">
    <property type="entry name" value="CHEW"/>
    <property type="match status" value="1"/>
</dbReference>
<evidence type="ECO:0000256" key="5">
    <source>
        <dbReference type="ARBA" id="ARBA00022777"/>
    </source>
</evidence>
<dbReference type="eggNOG" id="COG0784">
    <property type="taxonomic scope" value="Bacteria"/>
</dbReference>
<dbReference type="Gene3D" id="3.40.50.2300">
    <property type="match status" value="1"/>
</dbReference>
<organism evidence="13 14">
    <name type="scientific">Synechococcus sp. (strain ATCC 27144 / PCC 6301 / SAUG 1402/1)</name>
    <name type="common">Anacystis nidulans</name>
    <dbReference type="NCBI Taxonomy" id="269084"/>
    <lineage>
        <taxon>Bacteria</taxon>
        <taxon>Bacillati</taxon>
        <taxon>Cyanobacteriota</taxon>
        <taxon>Cyanophyceae</taxon>
        <taxon>Synechococcales</taxon>
        <taxon>Synechococcaceae</taxon>
        <taxon>Synechococcus</taxon>
    </lineage>
</organism>
<dbReference type="SUPFAM" id="SSF47226">
    <property type="entry name" value="Histidine-containing phosphotransfer domain, HPT domain"/>
    <property type="match status" value="1"/>
</dbReference>
<dbReference type="SUPFAM" id="SSF47384">
    <property type="entry name" value="Homodimeric domain of signal transducing histidine kinase"/>
    <property type="match status" value="1"/>
</dbReference>
<dbReference type="SMART" id="SM00387">
    <property type="entry name" value="HATPase_c"/>
    <property type="match status" value="1"/>
</dbReference>
<feature type="modified residue" description="4-aspartylphosphate" evidence="8">
    <location>
        <position position="855"/>
    </location>
</feature>
<dbReference type="PROSITE" id="PS50109">
    <property type="entry name" value="HIS_KIN"/>
    <property type="match status" value="1"/>
</dbReference>
<dbReference type="Proteomes" id="UP000001175">
    <property type="component" value="Chromosome"/>
</dbReference>
<accession>A0A0H3K6E9</accession>
<gene>
    <name evidence="13" type="ordered locus">syc0532_d</name>
</gene>
<dbReference type="KEGG" id="syc:syc0532_d"/>
<dbReference type="GO" id="GO:0005737">
    <property type="term" value="C:cytoplasm"/>
    <property type="evidence" value="ECO:0007669"/>
    <property type="project" value="InterPro"/>
</dbReference>
<dbReference type="SMART" id="SM00260">
    <property type="entry name" value="CheW"/>
    <property type="match status" value="1"/>
</dbReference>
<evidence type="ECO:0000256" key="3">
    <source>
        <dbReference type="ARBA" id="ARBA00022553"/>
    </source>
</evidence>
<dbReference type="PANTHER" id="PTHR43395">
    <property type="entry name" value="SENSOR HISTIDINE KINASE CHEA"/>
    <property type="match status" value="1"/>
</dbReference>
<dbReference type="InterPro" id="IPR036097">
    <property type="entry name" value="HisK_dim/P_sf"/>
</dbReference>
<evidence type="ECO:0000259" key="11">
    <source>
        <dbReference type="PROSITE" id="PS50851"/>
    </source>
</evidence>
<dbReference type="PROSITE" id="PS50110">
    <property type="entry name" value="RESPONSE_REGULATORY"/>
    <property type="match status" value="1"/>
</dbReference>
<evidence type="ECO:0000256" key="2">
    <source>
        <dbReference type="ARBA" id="ARBA00012438"/>
    </source>
</evidence>
<feature type="domain" description="Histidine kinase" evidence="9">
    <location>
        <begin position="399"/>
        <end position="635"/>
    </location>
</feature>
<dbReference type="Pfam" id="PF02895">
    <property type="entry name" value="H-kinase_dim"/>
    <property type="match status" value="1"/>
</dbReference>
<dbReference type="FunFam" id="3.30.565.10:FF:000016">
    <property type="entry name" value="Chemotaxis protein CheA, putative"/>
    <property type="match status" value="1"/>
</dbReference>
<keyword evidence="6" id="KW-0902">Two-component regulatory system</keyword>
<evidence type="ECO:0000259" key="9">
    <source>
        <dbReference type="PROSITE" id="PS50109"/>
    </source>
</evidence>
<dbReference type="SMART" id="SM00073">
    <property type="entry name" value="HPT"/>
    <property type="match status" value="1"/>
</dbReference>
<dbReference type="RefSeq" id="WP_011242844.1">
    <property type="nucleotide sequence ID" value="NC_006576.1"/>
</dbReference>
<evidence type="ECO:0000259" key="12">
    <source>
        <dbReference type="PROSITE" id="PS50894"/>
    </source>
</evidence>